<dbReference type="PANTHER" id="PTHR42770">
    <property type="entry name" value="AMINO ACID TRANSPORTER-RELATED"/>
    <property type="match status" value="1"/>
</dbReference>
<feature type="transmembrane region" description="Helical" evidence="6">
    <location>
        <begin position="379"/>
        <end position="401"/>
    </location>
</feature>
<dbReference type="Proteomes" id="UP001139263">
    <property type="component" value="Unassembled WGS sequence"/>
</dbReference>
<keyword evidence="8" id="KW-1185">Reference proteome</keyword>
<proteinExistence type="predicted"/>
<evidence type="ECO:0000256" key="5">
    <source>
        <dbReference type="ARBA" id="ARBA00023136"/>
    </source>
</evidence>
<evidence type="ECO:0000256" key="3">
    <source>
        <dbReference type="ARBA" id="ARBA00022692"/>
    </source>
</evidence>
<dbReference type="InterPro" id="IPR002293">
    <property type="entry name" value="AA/rel_permease1"/>
</dbReference>
<keyword evidence="4 6" id="KW-1133">Transmembrane helix</keyword>
<reference evidence="7" key="1">
    <citation type="submission" date="2022-03" db="EMBL/GenBank/DDBJ databases">
        <title>Draft Genome Sequence of Firmicute Strain S0AB, a Heterotrophic Iron/Sulfur-Oxidizing Extreme Acidophile.</title>
        <authorList>
            <person name="Vergara E."/>
            <person name="Pakostova E."/>
            <person name="Johnson D.B."/>
            <person name="Holmes D.S."/>
        </authorList>
    </citation>
    <scope>NUCLEOTIDE SEQUENCE</scope>
    <source>
        <strain evidence="7">S0AB</strain>
    </source>
</reference>
<gene>
    <name evidence="7" type="primary">yjeH</name>
    <name evidence="7" type="ORF">MM817_00391</name>
</gene>
<feature type="transmembrane region" description="Helical" evidence="6">
    <location>
        <begin position="41"/>
        <end position="65"/>
    </location>
</feature>
<feature type="transmembrane region" description="Helical" evidence="6">
    <location>
        <begin position="125"/>
        <end position="143"/>
    </location>
</feature>
<protein>
    <submittedName>
        <fullName evidence="7">L-methionine/branched-chain amino acid exporter YjeH</fullName>
    </submittedName>
</protein>
<feature type="transmembrane region" description="Helical" evidence="6">
    <location>
        <begin position="183"/>
        <end position="203"/>
    </location>
</feature>
<comment type="subcellular location">
    <subcellularLocation>
        <location evidence="1">Cell membrane</location>
        <topology evidence="1">Multi-pass membrane protein</topology>
    </subcellularLocation>
</comment>
<feature type="transmembrane region" description="Helical" evidence="6">
    <location>
        <begin position="92"/>
        <end position="113"/>
    </location>
</feature>
<feature type="transmembrane region" description="Helical" evidence="6">
    <location>
        <begin position="348"/>
        <end position="367"/>
    </location>
</feature>
<dbReference type="AlphaFoldDB" id="A0A9X1V7D7"/>
<feature type="transmembrane region" description="Helical" evidence="6">
    <location>
        <begin position="150"/>
        <end position="171"/>
    </location>
</feature>
<feature type="transmembrane region" description="Helical" evidence="6">
    <location>
        <begin position="12"/>
        <end position="35"/>
    </location>
</feature>
<accession>A0A9X1V7D7</accession>
<feature type="transmembrane region" description="Helical" evidence="6">
    <location>
        <begin position="259"/>
        <end position="287"/>
    </location>
</feature>
<keyword evidence="2" id="KW-1003">Cell membrane</keyword>
<evidence type="ECO:0000256" key="6">
    <source>
        <dbReference type="SAM" id="Phobius"/>
    </source>
</evidence>
<feature type="transmembrane region" description="Helical" evidence="6">
    <location>
        <begin position="324"/>
        <end position="342"/>
    </location>
</feature>
<keyword evidence="5 6" id="KW-0472">Membrane</keyword>
<dbReference type="GO" id="GO:0005886">
    <property type="term" value="C:plasma membrane"/>
    <property type="evidence" value="ECO:0007669"/>
    <property type="project" value="UniProtKB-SubCell"/>
</dbReference>
<dbReference type="RefSeq" id="WP_241711751.1">
    <property type="nucleotide sequence ID" value="NZ_JALBUF010000001.1"/>
</dbReference>
<dbReference type="EMBL" id="JALBUF010000001">
    <property type="protein sequence ID" value="MCI0182135.1"/>
    <property type="molecule type" value="Genomic_DNA"/>
</dbReference>
<evidence type="ECO:0000313" key="7">
    <source>
        <dbReference type="EMBL" id="MCI0182135.1"/>
    </source>
</evidence>
<comment type="caution">
    <text evidence="7">The sequence shown here is derived from an EMBL/GenBank/DDBJ whole genome shotgun (WGS) entry which is preliminary data.</text>
</comment>
<feature type="transmembrane region" description="Helical" evidence="6">
    <location>
        <begin position="224"/>
        <end position="247"/>
    </location>
</feature>
<evidence type="ECO:0000256" key="2">
    <source>
        <dbReference type="ARBA" id="ARBA00022475"/>
    </source>
</evidence>
<dbReference type="Pfam" id="PF13520">
    <property type="entry name" value="AA_permease_2"/>
    <property type="match status" value="1"/>
</dbReference>
<keyword evidence="3 6" id="KW-0812">Transmembrane</keyword>
<evidence type="ECO:0000256" key="4">
    <source>
        <dbReference type="ARBA" id="ARBA00022989"/>
    </source>
</evidence>
<dbReference type="Gene3D" id="1.20.1740.10">
    <property type="entry name" value="Amino acid/polyamine transporter I"/>
    <property type="match status" value="1"/>
</dbReference>
<sequence>MTQETPPTLRRSLTWVHGAAMTTGSVLGSGVLILPALTANIAGPAALIAWIIMSALSFPIALTFARLAVKIPHAGGITAYVRAALGTRMSRSLSWLFLGTFPIGVPIVALIGADYVGSVFALSHWQITILAASIMLISIALNFRGIELASWIQVMLVILIAILLVTAIAGASPHIHSANFHPFVIHGWWSVGTSAVMIFWCFVGWEAATNLTEEFRNPHRDVALGLIVASIVIAILYLALAIVTIGAKAYGDHLGLAPLSILVSIGFGRTAGIFTSVLALLITFGTVHTNIAAFSRMLYAQAREGEMPHLFVTLHKTYQTPTTALITMGILSEITILYYGLFSPNLSIMIQLISVMDMATYMLSMFSATRLLPRNTGQWYTAFIALLLCALIYLFSGWTMIYPPLLIGLGWILAKKRPSTTAETLLEHSECTID</sequence>
<dbReference type="PIRSF" id="PIRSF006060">
    <property type="entry name" value="AA_transporter"/>
    <property type="match status" value="1"/>
</dbReference>
<evidence type="ECO:0000256" key="1">
    <source>
        <dbReference type="ARBA" id="ARBA00004651"/>
    </source>
</evidence>
<dbReference type="PANTHER" id="PTHR42770:SF13">
    <property type="entry name" value="L-METHIONINE_BRANCHED-CHAIN AMINO ACID EXPORTER YJEH"/>
    <property type="match status" value="1"/>
</dbReference>
<dbReference type="GO" id="GO:0022857">
    <property type="term" value="F:transmembrane transporter activity"/>
    <property type="evidence" value="ECO:0007669"/>
    <property type="project" value="InterPro"/>
</dbReference>
<organism evidence="7 8">
    <name type="scientific">Sulfoacidibacillus ferrooxidans</name>
    <dbReference type="NCBI Taxonomy" id="2005001"/>
    <lineage>
        <taxon>Bacteria</taxon>
        <taxon>Bacillati</taxon>
        <taxon>Bacillota</taxon>
        <taxon>Bacilli</taxon>
        <taxon>Bacillales</taxon>
        <taxon>Alicyclobacillaceae</taxon>
        <taxon>Sulfoacidibacillus</taxon>
    </lineage>
</organism>
<evidence type="ECO:0000313" key="8">
    <source>
        <dbReference type="Proteomes" id="UP001139263"/>
    </source>
</evidence>
<dbReference type="InterPro" id="IPR050367">
    <property type="entry name" value="APC_superfamily"/>
</dbReference>
<name>A0A9X1V7D7_9BACL</name>